<comment type="similarity">
    <text evidence="2">Belongs to the FliH family.</text>
</comment>
<evidence type="ECO:0000313" key="9">
    <source>
        <dbReference type="EMBL" id="CCG08898.1"/>
    </source>
</evidence>
<keyword evidence="5" id="KW-1005">Bacterial flagellum biogenesis</keyword>
<keyword evidence="7" id="KW-1006">Bacterial flagellum protein export</keyword>
<evidence type="ECO:0000256" key="6">
    <source>
        <dbReference type="ARBA" id="ARBA00022927"/>
    </source>
</evidence>
<dbReference type="InterPro" id="IPR018035">
    <property type="entry name" value="Flagellar_FliH/T3SS_HrpE"/>
</dbReference>
<dbReference type="GO" id="GO:0044781">
    <property type="term" value="P:bacterial-type flagellum organization"/>
    <property type="evidence" value="ECO:0007669"/>
    <property type="project" value="UniProtKB-KW"/>
</dbReference>
<dbReference type="PATRIC" id="fig|1150469.3.peg.2556"/>
<evidence type="ECO:0000313" key="10">
    <source>
        <dbReference type="Proteomes" id="UP000033220"/>
    </source>
</evidence>
<dbReference type="EMBL" id="HE663493">
    <property type="protein sequence ID" value="CCG08898.1"/>
    <property type="molecule type" value="Genomic_DNA"/>
</dbReference>
<evidence type="ECO:0000256" key="5">
    <source>
        <dbReference type="ARBA" id="ARBA00022795"/>
    </source>
</evidence>
<dbReference type="STRING" id="1150469.RSPPHO_02272"/>
<evidence type="ECO:0000256" key="4">
    <source>
        <dbReference type="ARBA" id="ARBA00022448"/>
    </source>
</evidence>
<accession>H6SLN3</accession>
<keyword evidence="6" id="KW-0653">Protein transport</keyword>
<dbReference type="Proteomes" id="UP000033220">
    <property type="component" value="Chromosome DSM 122"/>
</dbReference>
<dbReference type="AlphaFoldDB" id="H6SLN3"/>
<proteinExistence type="inferred from homology"/>
<keyword evidence="10" id="KW-1185">Reference proteome</keyword>
<protein>
    <recommendedName>
        <fullName evidence="3">Flagellar assembly protein FliH</fullName>
    </recommendedName>
</protein>
<dbReference type="KEGG" id="rpm:RSPPHO_02272"/>
<dbReference type="eggNOG" id="COG1317">
    <property type="taxonomic scope" value="Bacteria"/>
</dbReference>
<feature type="domain" description="Flagellar assembly protein FliH/Type III secretion system HrpE" evidence="8">
    <location>
        <begin position="41"/>
        <end position="166"/>
    </location>
</feature>
<evidence type="ECO:0000256" key="1">
    <source>
        <dbReference type="ARBA" id="ARBA00003041"/>
    </source>
</evidence>
<dbReference type="HOGENOM" id="CLU_084179_0_0_5"/>
<evidence type="ECO:0000259" key="8">
    <source>
        <dbReference type="Pfam" id="PF02108"/>
    </source>
</evidence>
<reference evidence="9 10" key="1">
    <citation type="submission" date="2012-02" db="EMBL/GenBank/DDBJ databases">
        <title>Shotgun genome sequence of Phaeospirillum photometricum DSM 122.</title>
        <authorList>
            <person name="Duquesne K."/>
            <person name="Sturgis J."/>
        </authorList>
    </citation>
    <scope>NUCLEOTIDE SEQUENCE [LARGE SCALE GENOMIC DNA]</scope>
    <source>
        <strain evidence="10">DSM122</strain>
    </source>
</reference>
<evidence type="ECO:0000256" key="7">
    <source>
        <dbReference type="ARBA" id="ARBA00023225"/>
    </source>
</evidence>
<sequence length="193" mass="20823">MFTAAQMEATREEGYIAGHAAALDEAGGANERMVVLALSEVGASLETLRTQHATSLDTLSRDVARLVYGVCRKMLPVSASDVIVAEIIALVTEALPQVLDEPRLVIRVHPDVADLVRERLEPLVAQYGYEGRVLVTADPRLGRPDCRVEWAAGGIERDCARQWEEIAEIITRHTGHAVGPIPTDAAPDEPAGP</sequence>
<gene>
    <name evidence="9" type="ORF">RSPPHO_02272</name>
</gene>
<evidence type="ECO:0000256" key="3">
    <source>
        <dbReference type="ARBA" id="ARBA00016507"/>
    </source>
</evidence>
<organism evidence="9 10">
    <name type="scientific">Pararhodospirillum photometricum DSM 122</name>
    <dbReference type="NCBI Taxonomy" id="1150469"/>
    <lineage>
        <taxon>Bacteria</taxon>
        <taxon>Pseudomonadati</taxon>
        <taxon>Pseudomonadota</taxon>
        <taxon>Alphaproteobacteria</taxon>
        <taxon>Rhodospirillales</taxon>
        <taxon>Rhodospirillaceae</taxon>
        <taxon>Pararhodospirillum</taxon>
    </lineage>
</organism>
<dbReference type="GO" id="GO:0005829">
    <property type="term" value="C:cytosol"/>
    <property type="evidence" value="ECO:0007669"/>
    <property type="project" value="TreeGrafter"/>
</dbReference>
<evidence type="ECO:0000256" key="2">
    <source>
        <dbReference type="ARBA" id="ARBA00006602"/>
    </source>
</evidence>
<keyword evidence="4" id="KW-0813">Transport</keyword>
<dbReference type="PANTHER" id="PTHR34982">
    <property type="entry name" value="YOP PROTEINS TRANSLOCATION PROTEIN L"/>
    <property type="match status" value="1"/>
</dbReference>
<dbReference type="InterPro" id="IPR051472">
    <property type="entry name" value="T3SS_Stator/FliH"/>
</dbReference>
<dbReference type="PANTHER" id="PTHR34982:SF1">
    <property type="entry name" value="FLAGELLAR ASSEMBLY PROTEIN FLIH"/>
    <property type="match status" value="1"/>
</dbReference>
<name>H6SLN3_PARPM</name>
<dbReference type="GO" id="GO:0015031">
    <property type="term" value="P:protein transport"/>
    <property type="evidence" value="ECO:0007669"/>
    <property type="project" value="UniProtKB-KW"/>
</dbReference>
<comment type="function">
    <text evidence="1">Needed for flagellar regrowth and assembly.</text>
</comment>
<dbReference type="Pfam" id="PF02108">
    <property type="entry name" value="FliH"/>
    <property type="match status" value="1"/>
</dbReference>